<accession>A0A2P6U4N9</accession>
<dbReference type="InterPro" id="IPR008884">
    <property type="entry name" value="TylF_MeTrfase"/>
</dbReference>
<feature type="compositionally biased region" description="Low complexity" evidence="1">
    <location>
        <begin position="30"/>
        <end position="40"/>
    </location>
</feature>
<dbReference type="SUPFAM" id="SSF53335">
    <property type="entry name" value="S-adenosyl-L-methionine-dependent methyltransferases"/>
    <property type="match status" value="1"/>
</dbReference>
<comment type="caution">
    <text evidence="2">The sequence shown here is derived from an EMBL/GenBank/DDBJ whole genome shotgun (WGS) entry which is preliminary data.</text>
</comment>
<dbReference type="InterPro" id="IPR029063">
    <property type="entry name" value="SAM-dependent_MTases_sf"/>
</dbReference>
<dbReference type="Gene3D" id="3.40.50.150">
    <property type="entry name" value="Vaccinia Virus protein VP39"/>
    <property type="match status" value="1"/>
</dbReference>
<dbReference type="GO" id="GO:0032259">
    <property type="term" value="P:methylation"/>
    <property type="evidence" value="ECO:0007669"/>
    <property type="project" value="UniProtKB-KW"/>
</dbReference>
<feature type="region of interest" description="Disordered" evidence="1">
    <location>
        <begin position="21"/>
        <end position="46"/>
    </location>
</feature>
<sequence length="305" mass="34356">MCLLLFVLFYGANSQSFGNPARGLEWSPSQQQQQQQQQQQVAPSSMPTNEVARLRGLYLDAVRDSIVGVHLATPTVEARMLNNLTHRPFDATKRAPGNDWPAYGVSMIGQLRMDNLRTLLEDVLAKGVLGSFVECGVWRGGASIFAKAVFTAHGAARDVHLVDSFQGLPPNTTAEDILGWSKWDYLRFHKGYFRYALPTWRAQDKSPIAVLRLDGDMYESTMDELYNLWDAVSPGGYVIIDDWSIKVCRKAITEFFSRNNLDYKITQIDDNGAWFQKTGSGPIDHDWYQQFNNSRTSDDVQTDGS</sequence>
<dbReference type="OrthoDB" id="198715at2759"/>
<dbReference type="Pfam" id="PF05711">
    <property type="entry name" value="TylF"/>
    <property type="match status" value="2"/>
</dbReference>
<dbReference type="PANTHER" id="PTHR40036:SF1">
    <property type="entry name" value="MACROCIN O-METHYLTRANSFERASE"/>
    <property type="match status" value="1"/>
</dbReference>
<dbReference type="EMBL" id="LHPG02000001">
    <property type="protein sequence ID" value="PRW61283.1"/>
    <property type="molecule type" value="Genomic_DNA"/>
</dbReference>
<reference evidence="2 3" key="1">
    <citation type="journal article" date="2018" name="Plant J.">
        <title>Genome sequences of Chlorella sorokiniana UTEX 1602 and Micractinium conductrix SAG 241.80: implications to maltose excretion by a green alga.</title>
        <authorList>
            <person name="Arriola M.B."/>
            <person name="Velmurugan N."/>
            <person name="Zhang Y."/>
            <person name="Plunkett M.H."/>
            <person name="Hondzo H."/>
            <person name="Barney B.M."/>
        </authorList>
    </citation>
    <scope>NUCLEOTIDE SEQUENCE [LARGE SCALE GENOMIC DNA]</scope>
    <source>
        <strain evidence="3">UTEX 1602</strain>
    </source>
</reference>
<evidence type="ECO:0000256" key="1">
    <source>
        <dbReference type="SAM" id="MobiDB-lite"/>
    </source>
</evidence>
<gene>
    <name evidence="2" type="ORF">C2E21_0376</name>
</gene>
<dbReference type="GO" id="GO:0008168">
    <property type="term" value="F:methyltransferase activity"/>
    <property type="evidence" value="ECO:0007669"/>
    <property type="project" value="UniProtKB-KW"/>
</dbReference>
<keyword evidence="3" id="KW-1185">Reference proteome</keyword>
<proteinExistence type="predicted"/>
<dbReference type="AlphaFoldDB" id="A0A2P6U4N9"/>
<dbReference type="Proteomes" id="UP000239899">
    <property type="component" value="Unassembled WGS sequence"/>
</dbReference>
<protein>
    <submittedName>
        <fullName evidence="2">Macrocin O-methyltransferase</fullName>
    </submittedName>
</protein>
<organism evidence="2 3">
    <name type="scientific">Chlorella sorokiniana</name>
    <name type="common">Freshwater green alga</name>
    <dbReference type="NCBI Taxonomy" id="3076"/>
    <lineage>
        <taxon>Eukaryota</taxon>
        <taxon>Viridiplantae</taxon>
        <taxon>Chlorophyta</taxon>
        <taxon>core chlorophytes</taxon>
        <taxon>Trebouxiophyceae</taxon>
        <taxon>Chlorellales</taxon>
        <taxon>Chlorellaceae</taxon>
        <taxon>Chlorella clade</taxon>
        <taxon>Chlorella</taxon>
    </lineage>
</organism>
<evidence type="ECO:0000313" key="2">
    <source>
        <dbReference type="EMBL" id="PRW61283.1"/>
    </source>
</evidence>
<evidence type="ECO:0000313" key="3">
    <source>
        <dbReference type="Proteomes" id="UP000239899"/>
    </source>
</evidence>
<dbReference type="PANTHER" id="PTHR40036">
    <property type="entry name" value="MACROCIN O-METHYLTRANSFERASE"/>
    <property type="match status" value="1"/>
</dbReference>
<name>A0A2P6U4N9_CHLSO</name>